<feature type="region of interest" description="Disordered" evidence="16">
    <location>
        <begin position="5157"/>
        <end position="5224"/>
    </location>
</feature>
<dbReference type="GO" id="GO:0007165">
    <property type="term" value="P:signal transduction"/>
    <property type="evidence" value="ECO:0007669"/>
    <property type="project" value="InterPro"/>
</dbReference>
<feature type="compositionally biased region" description="Basic and acidic residues" evidence="16">
    <location>
        <begin position="3529"/>
        <end position="3541"/>
    </location>
</feature>
<feature type="region of interest" description="Disordered" evidence="16">
    <location>
        <begin position="4566"/>
        <end position="4585"/>
    </location>
</feature>
<feature type="compositionally biased region" description="Basic and acidic residues" evidence="16">
    <location>
        <begin position="3107"/>
        <end position="3119"/>
    </location>
</feature>
<evidence type="ECO:0000259" key="18">
    <source>
        <dbReference type="PROSITE" id="PS51145"/>
    </source>
</evidence>
<feature type="compositionally biased region" description="Polar residues" evidence="16">
    <location>
        <begin position="3123"/>
        <end position="3137"/>
    </location>
</feature>
<evidence type="ECO:0000256" key="1">
    <source>
        <dbReference type="ARBA" id="ARBA00004245"/>
    </source>
</evidence>
<feature type="compositionally biased region" description="Polar residues" evidence="16">
    <location>
        <begin position="4797"/>
        <end position="4807"/>
    </location>
</feature>
<proteinExistence type="predicted"/>
<feature type="compositionally biased region" description="Low complexity" evidence="16">
    <location>
        <begin position="3717"/>
        <end position="3736"/>
    </location>
</feature>
<feature type="repeat" description="ANK" evidence="15">
    <location>
        <begin position="273"/>
        <end position="305"/>
    </location>
</feature>
<feature type="repeat" description="ANK" evidence="15">
    <location>
        <begin position="137"/>
        <end position="169"/>
    </location>
</feature>
<comment type="subcellular location">
    <subcellularLocation>
        <location evidence="13">Cell membrane</location>
        <location evidence="13">Sarcolemma</location>
        <location evidence="13">T-tubule</location>
    </subcellularLocation>
    <subcellularLocation>
        <location evidence="1">Cytoplasm</location>
        <location evidence="1">Cytoskeleton</location>
    </subcellularLocation>
    <subcellularLocation>
        <location evidence="2">Lysosome</location>
    </subcellularLocation>
    <subcellularLocation>
        <location evidence="14">Postsynaptic cell membrane</location>
    </subcellularLocation>
</comment>
<dbReference type="Gene3D" id="1.25.40.20">
    <property type="entry name" value="Ankyrin repeat-containing domain"/>
    <property type="match status" value="3"/>
</dbReference>
<dbReference type="Gene3D" id="2.60.40.2660">
    <property type="match status" value="1"/>
</dbReference>
<feature type="region of interest" description="Disordered" evidence="16">
    <location>
        <begin position="4961"/>
        <end position="5042"/>
    </location>
</feature>
<evidence type="ECO:0008006" key="21">
    <source>
        <dbReference type="Google" id="ProtNLM"/>
    </source>
</evidence>
<dbReference type="PROSITE" id="PS50017">
    <property type="entry name" value="DEATH_DOMAIN"/>
    <property type="match status" value="1"/>
</dbReference>
<dbReference type="Pfam" id="PF12796">
    <property type="entry name" value="Ank_2"/>
    <property type="match status" value="6"/>
</dbReference>
<feature type="repeat" description="ANK" evidence="15">
    <location>
        <begin position="438"/>
        <end position="470"/>
    </location>
</feature>
<evidence type="ECO:0000256" key="13">
    <source>
        <dbReference type="ARBA" id="ARBA00024012"/>
    </source>
</evidence>
<dbReference type="PROSITE" id="PS51145">
    <property type="entry name" value="ZU5"/>
    <property type="match status" value="2"/>
</dbReference>
<feature type="compositionally biased region" description="Polar residues" evidence="16">
    <location>
        <begin position="3195"/>
        <end position="3210"/>
    </location>
</feature>
<dbReference type="SMART" id="SM00005">
    <property type="entry name" value="DEATH"/>
    <property type="match status" value="1"/>
</dbReference>
<evidence type="ECO:0000256" key="11">
    <source>
        <dbReference type="ARBA" id="ARBA00023228"/>
    </source>
</evidence>
<dbReference type="FunFam" id="1.25.40.20:FF:000003">
    <property type="entry name" value="Ankyrin, isoform B"/>
    <property type="match status" value="1"/>
</dbReference>
<feature type="repeat" description="ANK" evidence="15">
    <location>
        <begin position="702"/>
        <end position="734"/>
    </location>
</feature>
<feature type="repeat" description="ANK" evidence="15">
    <location>
        <begin position="669"/>
        <end position="701"/>
    </location>
</feature>
<feature type="compositionally biased region" description="Basic and acidic residues" evidence="16">
    <location>
        <begin position="3801"/>
        <end position="3832"/>
    </location>
</feature>
<evidence type="ECO:0000256" key="14">
    <source>
        <dbReference type="ARBA" id="ARBA00034100"/>
    </source>
</evidence>
<feature type="region of interest" description="Disordered" evidence="16">
    <location>
        <begin position="3506"/>
        <end position="3556"/>
    </location>
</feature>
<evidence type="ECO:0000256" key="7">
    <source>
        <dbReference type="ARBA" id="ARBA00023018"/>
    </source>
</evidence>
<keyword evidence="12" id="KW-0628">Postsynaptic cell membrane</keyword>
<feature type="compositionally biased region" description="Low complexity" evidence="16">
    <location>
        <begin position="3236"/>
        <end position="3248"/>
    </location>
</feature>
<feature type="region of interest" description="Disordered" evidence="16">
    <location>
        <begin position="1691"/>
        <end position="1753"/>
    </location>
</feature>
<protein>
    <recommendedName>
        <fullName evidence="21">Ankyrin-2-like</fullName>
    </recommendedName>
</protein>
<feature type="compositionally biased region" description="Basic and acidic residues" evidence="16">
    <location>
        <begin position="5157"/>
        <end position="5167"/>
    </location>
</feature>
<dbReference type="FunFam" id="2.60.220.30:FF:000001">
    <property type="entry name" value="Ankyrin-3 isoform 2"/>
    <property type="match status" value="1"/>
</dbReference>
<dbReference type="PROSITE" id="PS50088">
    <property type="entry name" value="ANK_REPEAT"/>
    <property type="match status" value="21"/>
</dbReference>
<evidence type="ECO:0000256" key="9">
    <source>
        <dbReference type="ARBA" id="ARBA00023136"/>
    </source>
</evidence>
<feature type="repeat" description="ANK" evidence="15">
    <location>
        <begin position="735"/>
        <end position="767"/>
    </location>
</feature>
<keyword evidence="8 15" id="KW-0040">ANK repeat</keyword>
<feature type="compositionally biased region" description="Polar residues" evidence="16">
    <location>
        <begin position="5016"/>
        <end position="5028"/>
    </location>
</feature>
<feature type="compositionally biased region" description="Basic and acidic residues" evidence="16">
    <location>
        <begin position="2957"/>
        <end position="2968"/>
    </location>
</feature>
<accession>A0AA88Q2F5</accession>
<feature type="domain" description="ZU5" evidence="18">
    <location>
        <begin position="1181"/>
        <end position="1324"/>
    </location>
</feature>
<feature type="region of interest" description="Disordered" evidence="16">
    <location>
        <begin position="3714"/>
        <end position="3737"/>
    </location>
</feature>
<keyword evidence="11" id="KW-0458">Lysosome</keyword>
<evidence type="ECO:0000256" key="4">
    <source>
        <dbReference type="ARBA" id="ARBA00022490"/>
    </source>
</evidence>
<feature type="repeat" description="ANK" evidence="15">
    <location>
        <begin position="170"/>
        <end position="193"/>
    </location>
</feature>
<evidence type="ECO:0000313" key="19">
    <source>
        <dbReference type="EMBL" id="KAK2908669.1"/>
    </source>
</evidence>
<comment type="caution">
    <text evidence="19">The sequence shown here is derived from an EMBL/GenBank/DDBJ whole genome shotgun (WGS) entry which is preliminary data.</text>
</comment>
<dbReference type="FunFam" id="1.10.533.10:FF:000002">
    <property type="entry name" value="Ankyrin-3 isoform 2"/>
    <property type="match status" value="1"/>
</dbReference>
<dbReference type="FunFam" id="1.25.40.20:FF:000001">
    <property type="entry name" value="Ankyrin-2 isoform 2"/>
    <property type="match status" value="1"/>
</dbReference>
<feature type="region of interest" description="Disordered" evidence="16">
    <location>
        <begin position="1478"/>
        <end position="1497"/>
    </location>
</feature>
<feature type="repeat" description="ANK" evidence="15">
    <location>
        <begin position="537"/>
        <end position="569"/>
    </location>
</feature>
<keyword evidence="7" id="KW-0770">Synapse</keyword>
<feature type="region of interest" description="Disordered" evidence="16">
    <location>
        <begin position="4796"/>
        <end position="4815"/>
    </location>
</feature>
<dbReference type="SMART" id="SM00218">
    <property type="entry name" value="ZU5"/>
    <property type="match status" value="1"/>
</dbReference>
<feature type="region of interest" description="Disordered" evidence="16">
    <location>
        <begin position="3955"/>
        <end position="4068"/>
    </location>
</feature>
<dbReference type="InterPro" id="IPR036770">
    <property type="entry name" value="Ankyrin_rpt-contain_sf"/>
</dbReference>
<dbReference type="GO" id="GO:0030315">
    <property type="term" value="C:T-tubule"/>
    <property type="evidence" value="ECO:0007669"/>
    <property type="project" value="UniProtKB-SubCell"/>
</dbReference>
<feature type="compositionally biased region" description="Basic and acidic residues" evidence="16">
    <location>
        <begin position="3302"/>
        <end position="3313"/>
    </location>
</feature>
<feature type="compositionally biased region" description="Polar residues" evidence="16">
    <location>
        <begin position="3860"/>
        <end position="3871"/>
    </location>
</feature>
<evidence type="ECO:0000256" key="12">
    <source>
        <dbReference type="ARBA" id="ARBA00023257"/>
    </source>
</evidence>
<feature type="compositionally biased region" description="Basic and acidic residues" evidence="16">
    <location>
        <begin position="3264"/>
        <end position="3274"/>
    </location>
</feature>
<feature type="repeat" description="ANK" evidence="15">
    <location>
        <begin position="405"/>
        <end position="437"/>
    </location>
</feature>
<feature type="repeat" description="ANK" evidence="15">
    <location>
        <begin position="636"/>
        <end position="668"/>
    </location>
</feature>
<keyword evidence="6" id="KW-0677">Repeat</keyword>
<dbReference type="FunFam" id="2.60.40.2660:FF:000001">
    <property type="entry name" value="Ankyrin-3 isoform 2"/>
    <property type="match status" value="1"/>
</dbReference>
<keyword evidence="10" id="KW-0206">Cytoskeleton</keyword>
<dbReference type="InterPro" id="IPR000906">
    <property type="entry name" value="ZU5_dom"/>
</dbReference>
<dbReference type="GO" id="GO:0072659">
    <property type="term" value="P:protein localization to plasma membrane"/>
    <property type="evidence" value="ECO:0007669"/>
    <property type="project" value="UniProtKB-ARBA"/>
</dbReference>
<dbReference type="FunFam" id="1.25.40.20:FF:000002">
    <property type="entry name" value="Ankyrin-2 isoform 2"/>
    <property type="match status" value="1"/>
</dbReference>
<feature type="compositionally biased region" description="Acidic residues" evidence="16">
    <location>
        <begin position="3874"/>
        <end position="3884"/>
    </location>
</feature>
<sequence length="5224" mass="578532">MGNAAMCKACGSDKGLRTVGSDPYLDRYYSAVADTMSDSNTSFLRAARAGNIDKVLEFLKSGQDIATCNQNGLNALHLAAKEGHVELVEELLERGATVDSSTKKGNTALHIACLAGQKEVAKLLVKRGADVNSQSQNGFTPLYMAAQENHLDVVRYLLENGGNQSMATEDGFTPLAIALQQGHNQVVSLLLEHDTKGKVRLPALHIAARKDDTKSAALLLQNDHNADVQSKMMVNRTTESGFTPLHIAAHYGNVNVATLLLNRGAAVDFTARNGITPLHVASKRGNTNMIALLLDRGGQIDAKTRDGLTPLHCAARSGHDTAVEILLEKGAPILARTKNGLSPLHMSAQGDHVECVKHLLQHKAPVDDVTLDYLTALHVAAHCGHYRVTKLLLDKKANPNARALNGFTPLHIACKKNRVKVMELLIKYGASIQAITESGLTPIHVAAFMGHLNIVLLLLQNGASPDVCNIRGETALHMAARAGQMEVVRCLLRNGALVDAVAREDQTPLHIASRLGQTEIVQLLLQHMAHPDASTTNGYTPLHISAREGQVETAAVLLEAGASHSLATKKGFTPLHVSAKYGSLDVAKLLLQRRALLDDAGKYGLTPLHVAAHYDNQQVAMMLLDKGASPHATAKNGYTPLHIAAKKNQTQIGSALLQYGAETNALTKQGVSPLHLASQEGHTEMVSLVLERGAHVNAATKSGLTSLHLTAQEDRVQAAEILVKHDANIDQQTKLGYTPLIVACHYGNVKMVNFLLQNGANVNAKTKNGYTPLHQAAQQGNTHIINVLLQHGAKPNAVTMNGNTALSIAKRLGYISVVDTLKVVTEEVITTTTTVTEKHKLNVPETMTEVLDVSDEEAQHQMEEELFTEVSMEIEGEDTMTGDGGEYLRAEDLRELGDDSLPGHYLDGMSYTHNLDRSHETPSHLAYRGEGMLIEDIITNHQINKVSAFSREHENYRLSWGAEHLDNVVLTSTLLQSGRSTPCLDHDNSSFLVSFMVDARGGAMRGCRHNGLRIIVPPRKCSAPTRVTCRLVKRHRLASMPPMVEGEGLAGKIIEVGPTGAQFLGKLHLPTAPPPLNEGESLVSRILQLGPPGTKFLGPVIVEIPHFAALRGTERELVILRSETGESWREHHCEHTEEELNQILNGMDEELDPPEELEKKRICRIITRDFPQYFAVVSRIKQDSHLIGPEGGVLSSTLVPQVQAVFPEGALTKRIRVGLQAQPIGENLVRKILGNKATFSPIVTLEPRRRKFHKPITMTIPVPKSPTSDGTNSTPTLRLLCSITGGTTPAQWEDITGSTPLTFINQCVSFTTNVSARFWLIDCRQIQESVNFSSQLYREIICVPYMAKFVIFAKTLDPIEARLRCFCMTDDKMDKTLEQQENFTEVARSRDVEVLEGKPIFADCFGNLVPLTKSGQHHVFSFYAFKENRLSLFIKIRDSTQEPCGRLSFTKEPRTYRSLNHNAICNLNICLPVYSKESDSDQDADEESEKTHDKYYDGSESTELSMLQIIHDPATLASPDLLSEVSDMKQDLIKVSVLLTSEKSERPCSSDPRERSDKAVDEDVDEPFEIVEKVKEDLEKVEEILRDGTRDDGAIGRSVTIDDEEWVLLSETDVDESNIKNSTKVQEELIQEIRITRDTISHSSPNKDISGMVSYLSSDLEQCLQETPVPFSDSQDVDSIQETFTEVVVKRGKHRPAEIKKPARKKRKEREFASGSSEDDLERMSRSQSEESLDEDAVIGGSEPVFGSVPVSPKIVETPIGSIKDKVKALQKKVEEENEVDSQKWKSQKESTSQSKSYVTEREKSAKLPPKSPRSPKSQTERLEETMSVRELMKAFQTGQDPSKSKSGLFEHKAITTVTSEAACSDEVPQRFDSQMTVRTQRLQETAVKTVTSEMPGLNVVQIPLTYDSQITPTTQNLQERAVTTVTSETPSPNVVHISPTYDDQMAETTWDLQESAVTTVTSEMPSPNVVQISPTYDDQMAETTWHLQESAVTTVTSDTPRPNVMQIPLTYDSQMTSTSQNLQERAVTMVTSEMLSPNGVQISPTYDDQMAETTWRLQESAVTTVTSETPRHNVVQIPLTYDSQMAETTWHLQESAVTTVTSETASPNVVQISPTYDDQMAETTWRLQESAVTTVTSETPSPNVVQISPKYDDQMAETTWRLQEGAVTTVTSETPSPNVVQISPTYDDQMAETTWHLQESAVTTVTSETPSPNMVQISPTYDDQMAETTCRLQESAVTAVTSETPSPNVVRISPTYDDQMAETTWHLQESAVTTVTSETPSPNVVQISPTYDDQMAETIWRLQEGAVTTVTSETPSPNVVQISPTYDDQMAETTWHLQESAVTTVTSETPSPNVVQISPTYDDQMAETIWRLQEGAVTTVTSETPSPNVVQISPTYDDQMAETTWRLQESTVTMVTSETPSPNVVQISPTYDDQMAETTCRLQESAVTTVTSETPSPNVVQISPTYDDQMAETTWRLQESAVTTVTSETPSPNVVQISPTYDDQMAETTCRLQESAVATVTSETPSPNVVQISPTYDDQMAETTWRLQESAVTTVTSETPSPNVVQISPTYDDQMAETTWRLQESAVTMVTSETPSPNVVQISPTYDDQMAETTCRLQESAVTTVTSETPSPNVVQISPTYDDQMAETTWRLQESAVTMVTSETPSPNVVQISPTYDDQMAETTWRLQEGAVTTVTSETPSPNVVQISPTYDDQMAETTWRLQESAVTTVTSETPSPNVVQISPTYDDQMAETTWRLQEGAVTTVTSETPSPNVVQISPTYDDQMAETTWRLQEGAVTTVTSETPSPNVVQISPTYDSQMAETTQHLQESAVTTETSEESSDVMQIPPIYDSEMTVTSQHFQEKTITVTSEASSDVMQVPQTYDTQSSESTQHLQEKSFVENKILQESSCIDQNTIQHNAVIDDSETLHQKPLTTIQIEGDQAVTSNIIFNFEGKSSPEDLLSKHTANDQNGKPSQEPGRFENEELLGNEDPGLTPEKMYYEDNIYPNRRLSVEPQISPDRKPSEDFSADIKAELEDNPKYLLYRRTSGEASKHYLMYSDGLSLDDEEQIHQAAVDPSKLNIITAFATAMVQGEPLCQSEINDRALEESPDSDKHEALADSPGNSIGTRTPHSSTGDSEKHEGLAETSQNSPEVLFFPTRTTSNETEDKYQEDQETIHQLSLVTSHEKAESENSESCSVTSIKSKNESPYGSKIELPSLFTKTESASTDDSKMDSPSPSTEIESPSSDNSKTIIQTKIQVMKSDSEISAHDMQSDLTSRDSMTLIKSDVVMESEMIPQYSHHSEDAPERPSRLDSLQPATMSDSKTLCRTDSLETTPIREDGSSQKSPDSIEPSPTKESPCQDSLEGSPTGQESGQLSYTERVFSTSQAFISDSREKEIVSKHNIYLESESSQGPQETLDMQRMTLEQKEKDFDSGDLHDFDALQRQFTPEEEMFKMAAKIKTFDEMEKDAKVKKVKFDFDCVSMQPKEEVLSPHKSSLDFNTMLTESPAESGPVLSLRSSLSEDDYDSPKLEESTHKVSGETTEVLESTDKMEEEETHLQTCIDIPTMQTHVENKEEDYEQLPSEYHSKVFGETTTEQHLITSAESKMGIAMDGDVDSKSDSDESTTSEKVLEPVSPINIVGTTTATKKVQDESQSDVCIHQEGNEEKLEEFPVSIPRDLVPWSAEVDDDEAFNAKIEAEEQKILALCIDRHSHGTTPDTTPGRTPTEEGTPNPFLFQEGKLFEMTRGGAIDMTKRTMEEEEERFFFPINEDPSEEFEQVDFSASESATSFEMPTDGLVHQDRIAEEPEAKSDDFGKTETKCVQPEHPECSDSPIQSEPKSPAEDNGIGEDTLIANVDTATYTVTRTVYSEQDPESSDSSVEDEQHSVVEMPISTQVSAFSPSASVYTVSQQQFQTSPSIYIPSKDTVAEIEDTTSKPKIAVKAASFDQILGQGDSIEQNQRHKSEADIGDSEWSMSVVEHDTTIDSSYTKPKTSSSQMPVSTTQSPNLQYVVSSQPELPPEFSQDLDSSRSTEYDETKGDSASVELDSNLKAVRPPSIGDDVFESRPNWEDCVETQMQRISDSTTPDQSKVDWHDDADRKEETLAIIADLLGFSWTELAKELEFNEDEIQQVRTENPNSLQEQSHALLQRWVDREGKHATEDTLIKRLTKINRMDIVHLIEIQMHKSVQEQTSRTYAEIERTLDHSEALSSVQEDGDSLRVVRRMETSQRHPPAVSEEDLSVASLLDIPSWAETMGNAHSESIHGDMIEELEISQDSFTNPWLFQEFKKEFTKEAADEEVSAESEEEIQAQCDVSDDENACLSSSPIILKSQSEFHQQSVKASQNVFNFSQVSVERFSSSENLVLPTVEPEHAVPDLLQHTSPVSQEEEETQLQEQKYPDESYVCLDQVSPVYEKSDLESNEKSLEAHLFETDETSNTMRPSSYHESKPSEVGVSVLESNQTIDQNISPSFSPYSLLREADEAVSHSVEVNPGVSRVTPDLIKGSPESDQVFPISGIPSDLDPKASLRSHRAVEQLEEVIDAAPTASLQPSTHHEVTILNQEQYSTKSCPEQPSEPEANPRIHQETDSQQYLQLLESPEQRPETLEDHYDDQEDEHCPDEKEVCTQLDVTAEPLIDDCHDFKKELLSPSQIDPDMWIQSETAQLSETSSLCNSDLSPQTPETVISYQRFDFRERSSELGSTTGKKTVSQEAVVSKDLRRLHSESIISSATQKSEEKHIDRCLSESSEPLMLTLHMNPALKECFSQEAVLAPPLSQDGSGKALTSKESRRILSDSVISGTTSQKSEGNHGARCLSDSSEPLVFSINSVLEELKKTAHPKQPLADQPLSSETSVSLILAVSQNTFTEELQSTASIELPKSQIDLSENVELEVSDVPKPGKVEKTKHKELLSIDQQHDDSDFETFFDCKQAVSDYSEAEEDEPWKGAIALSNKFLRSTVHELQQQPNIRSPSEFMPSHESPRWSIRSSDSEDFEDSPIIHEPNDDAEDKDVYFPCQQKSLESSAQTPQELPPRGGAEYNDDDDDLRREINEALGVLSYSSDEDVLTTRVVRRRVIIQGDDVPDVPPQSVTEEQYTDAEGNLVVKKVTRKVIRRCVSSDGVEAEQVRMEGSPQQPVIVAPGDGYSKVVKRTVLKSEGHQAEVTFHEQDGMSSSKGESALDQEVRQVVQTTMVHGEQLEKHEGDPFLASDLPSARDDFTQDEDAEV</sequence>
<dbReference type="InterPro" id="IPR011029">
    <property type="entry name" value="DEATH-like_dom_sf"/>
</dbReference>
<evidence type="ECO:0000259" key="17">
    <source>
        <dbReference type="PROSITE" id="PS50017"/>
    </source>
</evidence>
<dbReference type="InterPro" id="IPR040745">
    <property type="entry name" value="Ankyrin_UPA"/>
</dbReference>
<feature type="compositionally biased region" description="Basic and acidic residues" evidence="16">
    <location>
        <begin position="3327"/>
        <end position="3344"/>
    </location>
</feature>
<evidence type="ECO:0000256" key="3">
    <source>
        <dbReference type="ARBA" id="ARBA00022475"/>
    </source>
</evidence>
<dbReference type="Pfam" id="PF00791">
    <property type="entry name" value="ZU5"/>
    <property type="match status" value="3"/>
</dbReference>
<dbReference type="EMBL" id="JAUYZG010000004">
    <property type="protein sequence ID" value="KAK2908669.1"/>
    <property type="molecule type" value="Genomic_DNA"/>
</dbReference>
<feature type="region of interest" description="Disordered" evidence="16">
    <location>
        <begin position="1775"/>
        <end position="1823"/>
    </location>
</feature>
<dbReference type="Gene3D" id="1.10.533.10">
    <property type="entry name" value="Death Domain, Fas"/>
    <property type="match status" value="1"/>
</dbReference>
<dbReference type="InterPro" id="IPR002110">
    <property type="entry name" value="Ankyrin_rpt"/>
</dbReference>
<dbReference type="InterPro" id="IPR051165">
    <property type="entry name" value="Multifunctional_ANK_Repeat"/>
</dbReference>
<dbReference type="PROSITE" id="PS50297">
    <property type="entry name" value="ANK_REP_REGION"/>
    <property type="match status" value="21"/>
</dbReference>
<dbReference type="FunFam" id="2.60.220.30:FF:000005">
    <property type="entry name" value="Ankyrin-2 isoform 2"/>
    <property type="match status" value="1"/>
</dbReference>
<gene>
    <name evidence="19" type="ORF">Q8A67_004506</name>
</gene>
<feature type="domain" description="Death" evidence="17">
    <location>
        <begin position="4103"/>
        <end position="4187"/>
    </location>
</feature>
<feature type="domain" description="ZU5" evidence="18">
    <location>
        <begin position="991"/>
        <end position="1179"/>
    </location>
</feature>
<keyword evidence="5" id="KW-0597">Phosphoprotein</keyword>
<feature type="repeat" description="ANK" evidence="15">
    <location>
        <begin position="104"/>
        <end position="136"/>
    </location>
</feature>
<feature type="compositionally biased region" description="Basic and acidic residues" evidence="16">
    <location>
        <begin position="1775"/>
        <end position="1789"/>
    </location>
</feature>
<feature type="repeat" description="ANK" evidence="15">
    <location>
        <begin position="372"/>
        <end position="404"/>
    </location>
</feature>
<feature type="compositionally biased region" description="Polar residues" evidence="16">
    <location>
        <begin position="3357"/>
        <end position="3379"/>
    </location>
</feature>
<feature type="compositionally biased region" description="Basic and acidic residues" evidence="16">
    <location>
        <begin position="3167"/>
        <end position="3177"/>
    </location>
</feature>
<dbReference type="Pfam" id="PF17809">
    <property type="entry name" value="UPA_2"/>
    <property type="match status" value="1"/>
</dbReference>
<keyword evidence="4" id="KW-0963">Cytoplasm</keyword>
<keyword evidence="9" id="KW-0472">Membrane</keyword>
<feature type="repeat" description="ANK" evidence="15">
    <location>
        <begin position="71"/>
        <end position="103"/>
    </location>
</feature>
<dbReference type="SUPFAM" id="SSF48403">
    <property type="entry name" value="Ankyrin repeat"/>
    <property type="match status" value="3"/>
</dbReference>
<evidence type="ECO:0000256" key="6">
    <source>
        <dbReference type="ARBA" id="ARBA00022737"/>
    </source>
</evidence>
<dbReference type="InterPro" id="IPR000488">
    <property type="entry name" value="Death_dom"/>
</dbReference>
<feature type="repeat" description="ANK" evidence="15">
    <location>
        <begin position="504"/>
        <end position="536"/>
    </location>
</feature>
<feature type="repeat" description="ANK" evidence="15">
    <location>
        <begin position="570"/>
        <end position="602"/>
    </location>
</feature>
<dbReference type="Pfam" id="PF00023">
    <property type="entry name" value="Ank"/>
    <property type="match status" value="2"/>
</dbReference>
<dbReference type="Proteomes" id="UP001187343">
    <property type="component" value="Unassembled WGS sequence"/>
</dbReference>
<dbReference type="SMART" id="SM00248">
    <property type="entry name" value="ANK"/>
    <property type="match status" value="23"/>
</dbReference>
<evidence type="ECO:0000256" key="10">
    <source>
        <dbReference type="ARBA" id="ARBA00023212"/>
    </source>
</evidence>
<feature type="repeat" description="ANK" evidence="15">
    <location>
        <begin position="603"/>
        <end position="635"/>
    </location>
</feature>
<feature type="region of interest" description="Disordered" evidence="16">
    <location>
        <begin position="3295"/>
        <end position="3379"/>
    </location>
</feature>
<feature type="repeat" description="ANK" evidence="15">
    <location>
        <begin position="471"/>
        <end position="503"/>
    </location>
</feature>
<dbReference type="PRINTS" id="PR01415">
    <property type="entry name" value="ANKYRIN"/>
</dbReference>
<organism evidence="19 20">
    <name type="scientific">Cirrhinus molitorella</name>
    <name type="common">mud carp</name>
    <dbReference type="NCBI Taxonomy" id="172907"/>
    <lineage>
        <taxon>Eukaryota</taxon>
        <taxon>Metazoa</taxon>
        <taxon>Chordata</taxon>
        <taxon>Craniata</taxon>
        <taxon>Vertebrata</taxon>
        <taxon>Euteleostomi</taxon>
        <taxon>Actinopterygii</taxon>
        <taxon>Neopterygii</taxon>
        <taxon>Teleostei</taxon>
        <taxon>Ostariophysi</taxon>
        <taxon>Cypriniformes</taxon>
        <taxon>Cyprinidae</taxon>
        <taxon>Labeoninae</taxon>
        <taxon>Labeonini</taxon>
        <taxon>Cirrhinus</taxon>
    </lineage>
</organism>
<feature type="region of interest" description="Disordered" evidence="16">
    <location>
        <begin position="3107"/>
        <end position="3253"/>
    </location>
</feature>
<evidence type="ECO:0000313" key="20">
    <source>
        <dbReference type="Proteomes" id="UP001187343"/>
    </source>
</evidence>
<feature type="repeat" description="ANK" evidence="15">
    <location>
        <begin position="306"/>
        <end position="338"/>
    </location>
</feature>
<evidence type="ECO:0000256" key="8">
    <source>
        <dbReference type="ARBA" id="ARBA00023043"/>
    </source>
</evidence>
<feature type="region of interest" description="Disordered" evidence="16">
    <location>
        <begin position="3263"/>
        <end position="3282"/>
    </location>
</feature>
<feature type="repeat" description="ANK" evidence="15">
    <location>
        <begin position="339"/>
        <end position="371"/>
    </location>
</feature>
<evidence type="ECO:0000256" key="2">
    <source>
        <dbReference type="ARBA" id="ARBA00004371"/>
    </source>
</evidence>
<dbReference type="Pfam" id="PF13637">
    <property type="entry name" value="Ank_4"/>
    <property type="match status" value="3"/>
</dbReference>
<feature type="compositionally biased region" description="Basic and acidic residues" evidence="16">
    <location>
        <begin position="4030"/>
        <end position="4042"/>
    </location>
</feature>
<dbReference type="FunFam" id="2.60.220.30:FF:000007">
    <property type="entry name" value="Ankyrin-2 isoform 2"/>
    <property type="match status" value="1"/>
</dbReference>
<dbReference type="GO" id="GO:0005764">
    <property type="term" value="C:lysosome"/>
    <property type="evidence" value="ECO:0007669"/>
    <property type="project" value="UniProtKB-SubCell"/>
</dbReference>
<evidence type="ECO:0000256" key="16">
    <source>
        <dbReference type="SAM" id="MobiDB-lite"/>
    </source>
</evidence>
<dbReference type="SUPFAM" id="SSF47986">
    <property type="entry name" value="DEATH domain"/>
    <property type="match status" value="1"/>
</dbReference>
<keyword evidence="20" id="KW-1185">Reference proteome</keyword>
<evidence type="ECO:0000256" key="15">
    <source>
        <dbReference type="PROSITE-ProRule" id="PRU00023"/>
    </source>
</evidence>
<dbReference type="GO" id="GO:0045211">
    <property type="term" value="C:postsynaptic membrane"/>
    <property type="evidence" value="ECO:0007669"/>
    <property type="project" value="UniProtKB-SubCell"/>
</dbReference>
<dbReference type="Pfam" id="PF00531">
    <property type="entry name" value="Death"/>
    <property type="match status" value="1"/>
</dbReference>
<feature type="compositionally biased region" description="Polar residues" evidence="16">
    <location>
        <begin position="3987"/>
        <end position="4019"/>
    </location>
</feature>
<dbReference type="GO" id="GO:0005856">
    <property type="term" value="C:cytoskeleton"/>
    <property type="evidence" value="ECO:0007669"/>
    <property type="project" value="UniProtKB-SubCell"/>
</dbReference>
<dbReference type="PANTHER" id="PTHR24123">
    <property type="entry name" value="ANKYRIN REPEAT-CONTAINING"/>
    <property type="match status" value="1"/>
</dbReference>
<name>A0AA88Q2F5_9TELE</name>
<dbReference type="Gene3D" id="2.60.220.30">
    <property type="match status" value="3"/>
</dbReference>
<dbReference type="PANTHER" id="PTHR24123:SF49">
    <property type="entry name" value="ANKYRIN-2-LIKE ISOFORM X1"/>
    <property type="match status" value="1"/>
</dbReference>
<feature type="compositionally biased region" description="Polar residues" evidence="16">
    <location>
        <begin position="4961"/>
        <end position="4970"/>
    </location>
</feature>
<feature type="region of interest" description="Disordered" evidence="16">
    <location>
        <begin position="3798"/>
        <end position="3888"/>
    </location>
</feature>
<evidence type="ECO:0000256" key="5">
    <source>
        <dbReference type="ARBA" id="ARBA00022553"/>
    </source>
</evidence>
<keyword evidence="3" id="KW-1003">Cell membrane</keyword>
<feature type="repeat" description="ANK" evidence="15">
    <location>
        <begin position="240"/>
        <end position="272"/>
    </location>
</feature>
<feature type="repeat" description="ANK" evidence="15">
    <location>
        <begin position="768"/>
        <end position="800"/>
    </location>
</feature>
<reference evidence="19" key="1">
    <citation type="submission" date="2023-08" db="EMBL/GenBank/DDBJ databases">
        <title>Chromosome-level Genome Assembly of mud carp (Cirrhinus molitorella).</title>
        <authorList>
            <person name="Liu H."/>
        </authorList>
    </citation>
    <scope>NUCLEOTIDE SEQUENCE</scope>
    <source>
        <strain evidence="19">Prfri</strain>
        <tissue evidence="19">Muscle</tissue>
    </source>
</reference>
<feature type="region of interest" description="Disordered" evidence="16">
    <location>
        <begin position="2957"/>
        <end position="2996"/>
    </location>
</feature>